<dbReference type="Proteomes" id="UP001501407">
    <property type="component" value="Unassembled WGS sequence"/>
</dbReference>
<dbReference type="Pfam" id="PF00005">
    <property type="entry name" value="ABC_tran"/>
    <property type="match status" value="1"/>
</dbReference>
<feature type="region of interest" description="Disordered" evidence="3">
    <location>
        <begin position="241"/>
        <end position="301"/>
    </location>
</feature>
<keyword evidence="2 5" id="KW-0067">ATP-binding</keyword>
<dbReference type="PROSITE" id="PS50893">
    <property type="entry name" value="ABC_TRANSPORTER_2"/>
    <property type="match status" value="1"/>
</dbReference>
<dbReference type="SUPFAM" id="SSF52540">
    <property type="entry name" value="P-loop containing nucleoside triphosphate hydrolases"/>
    <property type="match status" value="1"/>
</dbReference>
<evidence type="ECO:0000256" key="1">
    <source>
        <dbReference type="ARBA" id="ARBA00022741"/>
    </source>
</evidence>
<evidence type="ECO:0000313" key="5">
    <source>
        <dbReference type="EMBL" id="GAA5088612.1"/>
    </source>
</evidence>
<dbReference type="InterPro" id="IPR027417">
    <property type="entry name" value="P-loop_NTPase"/>
</dbReference>
<comment type="caution">
    <text evidence="5">The sequence shown here is derived from an EMBL/GenBank/DDBJ whole genome shotgun (WGS) entry which is preliminary data.</text>
</comment>
<keyword evidence="1" id="KW-0547">Nucleotide-binding</keyword>
<name>A0ABP9M563_9MICO</name>
<dbReference type="InterPro" id="IPR003439">
    <property type="entry name" value="ABC_transporter-like_ATP-bd"/>
</dbReference>
<dbReference type="CDD" id="cd03230">
    <property type="entry name" value="ABC_DR_subfamily_A"/>
    <property type="match status" value="1"/>
</dbReference>
<organism evidence="5 6">
    <name type="scientific">Microbacterium yannicii</name>
    <dbReference type="NCBI Taxonomy" id="671622"/>
    <lineage>
        <taxon>Bacteria</taxon>
        <taxon>Bacillati</taxon>
        <taxon>Actinomycetota</taxon>
        <taxon>Actinomycetes</taxon>
        <taxon>Micrococcales</taxon>
        <taxon>Microbacteriaceae</taxon>
        <taxon>Microbacterium</taxon>
    </lineage>
</organism>
<feature type="compositionally biased region" description="Basic and acidic residues" evidence="3">
    <location>
        <begin position="263"/>
        <end position="290"/>
    </location>
</feature>
<reference evidence="6" key="1">
    <citation type="journal article" date="2019" name="Int. J. Syst. Evol. Microbiol.">
        <title>The Global Catalogue of Microorganisms (GCM) 10K type strain sequencing project: providing services to taxonomists for standard genome sequencing and annotation.</title>
        <authorList>
            <consortium name="The Broad Institute Genomics Platform"/>
            <consortium name="The Broad Institute Genome Sequencing Center for Infectious Disease"/>
            <person name="Wu L."/>
            <person name="Ma J."/>
        </authorList>
    </citation>
    <scope>NUCLEOTIDE SEQUENCE [LARGE SCALE GENOMIC DNA]</scope>
    <source>
        <strain evidence="6">JCM 18959</strain>
    </source>
</reference>
<evidence type="ECO:0000259" key="4">
    <source>
        <dbReference type="PROSITE" id="PS50893"/>
    </source>
</evidence>
<evidence type="ECO:0000256" key="3">
    <source>
        <dbReference type="SAM" id="MobiDB-lite"/>
    </source>
</evidence>
<dbReference type="EMBL" id="BAABKZ010000001">
    <property type="protein sequence ID" value="GAA5088612.1"/>
    <property type="molecule type" value="Genomic_DNA"/>
</dbReference>
<gene>
    <name evidence="5" type="ORF">GCM10025760_11270</name>
</gene>
<protein>
    <submittedName>
        <fullName evidence="5">ABC transporter ATP-binding protein</fullName>
    </submittedName>
</protein>
<feature type="domain" description="ABC transporter" evidence="4">
    <location>
        <begin position="4"/>
        <end position="227"/>
    </location>
</feature>
<sequence length="301" mass="32399">MDAVSVRDLHVRRGKTEVFTALDLDIPRGQITGLLGPSGCGKTTLMRAIVGVQKIEDGTVTVLGEPGGSRALRRRVAYDTQAASVYGDLTIQQNLRYFARLVGARHSDVDRVIEQVGLADQRDQTIDSLSGGQESRVSLAVAMLGAPELLVLDEPTVGLDPLLRAELWEVFRGLADAGATLIVSSHVMDEALRCDRLVLMRAGRIIADTTPDVLLADTGTADPDAAFLALIERDALRQAQRPDAARAVDESDGAQASADDTDEPHPLTRREAREQAAHPHSPVPERERPPVEPSSDEESAP</sequence>
<keyword evidence="6" id="KW-1185">Reference proteome</keyword>
<dbReference type="InterPro" id="IPR003593">
    <property type="entry name" value="AAA+_ATPase"/>
</dbReference>
<dbReference type="PANTHER" id="PTHR43038:SF3">
    <property type="entry name" value="ABC TRANSPORTER G FAMILY MEMBER 20 ISOFORM X1"/>
    <property type="match status" value="1"/>
</dbReference>
<evidence type="ECO:0000313" key="6">
    <source>
        <dbReference type="Proteomes" id="UP001501407"/>
    </source>
</evidence>
<dbReference type="RefSeq" id="WP_194412947.1">
    <property type="nucleotide sequence ID" value="NZ_BAABKZ010000001.1"/>
</dbReference>
<dbReference type="GO" id="GO:0005524">
    <property type="term" value="F:ATP binding"/>
    <property type="evidence" value="ECO:0007669"/>
    <property type="project" value="UniProtKB-KW"/>
</dbReference>
<accession>A0ABP9M563</accession>
<dbReference type="Gene3D" id="3.40.50.300">
    <property type="entry name" value="P-loop containing nucleotide triphosphate hydrolases"/>
    <property type="match status" value="1"/>
</dbReference>
<proteinExistence type="predicted"/>
<evidence type="ECO:0000256" key="2">
    <source>
        <dbReference type="ARBA" id="ARBA00022840"/>
    </source>
</evidence>
<dbReference type="SMART" id="SM00382">
    <property type="entry name" value="AAA"/>
    <property type="match status" value="1"/>
</dbReference>
<dbReference type="PANTHER" id="PTHR43038">
    <property type="entry name" value="ATP-BINDING CASSETTE, SUB-FAMILY H, MEMBER 1"/>
    <property type="match status" value="1"/>
</dbReference>